<evidence type="ECO:0000313" key="2">
    <source>
        <dbReference type="Proteomes" id="UP000267223"/>
    </source>
</evidence>
<dbReference type="Proteomes" id="UP000267223">
    <property type="component" value="Unassembled WGS sequence"/>
</dbReference>
<accession>A0A3M9NR68</accession>
<keyword evidence="2" id="KW-1185">Reference proteome</keyword>
<sequence length="160" mass="17238">MKYLISAIIICVIISCKKNDSIPNDTFHLEMKVNGKNRSFAMCAGWPGGTGGGQFECVIISDTTLFIVAGCGGYASFLINSHEKINDGEYLLDSKNIAQVSTGNSAYNSYQTDLLHTGTLMIKKINTNRLQGTFSFVGVDTSGVIGVITKGSFLMPLTSY</sequence>
<evidence type="ECO:0000313" key="1">
    <source>
        <dbReference type="EMBL" id="RNI40276.1"/>
    </source>
</evidence>
<name>A0A3M9NR68_9BACT</name>
<dbReference type="PROSITE" id="PS51257">
    <property type="entry name" value="PROKAR_LIPOPROTEIN"/>
    <property type="match status" value="1"/>
</dbReference>
<proteinExistence type="predicted"/>
<dbReference type="AlphaFoldDB" id="A0A3M9NR68"/>
<organism evidence="1 2">
    <name type="scientific">Hanamia caeni</name>
    <dbReference type="NCBI Taxonomy" id="2294116"/>
    <lineage>
        <taxon>Bacteria</taxon>
        <taxon>Pseudomonadati</taxon>
        <taxon>Bacteroidota</taxon>
        <taxon>Chitinophagia</taxon>
        <taxon>Chitinophagales</taxon>
        <taxon>Chitinophagaceae</taxon>
        <taxon>Hanamia</taxon>
    </lineage>
</organism>
<dbReference type="RefSeq" id="WP_123119167.1">
    <property type="nucleotide sequence ID" value="NZ_RJJR01000001.1"/>
</dbReference>
<protein>
    <submittedName>
        <fullName evidence="1">Uncharacterized protein</fullName>
    </submittedName>
</protein>
<comment type="caution">
    <text evidence="1">The sequence shown here is derived from an EMBL/GenBank/DDBJ whole genome shotgun (WGS) entry which is preliminary data.</text>
</comment>
<dbReference type="EMBL" id="RJJR01000001">
    <property type="protein sequence ID" value="RNI40276.1"/>
    <property type="molecule type" value="Genomic_DNA"/>
</dbReference>
<gene>
    <name evidence="1" type="ORF">EFY79_02965</name>
</gene>
<reference evidence="1 2" key="1">
    <citation type="submission" date="2018-11" db="EMBL/GenBank/DDBJ databases">
        <title>Draft genome sequence of Ferruginibacter sp. BO-59.</title>
        <authorList>
            <person name="Im W.T."/>
        </authorList>
    </citation>
    <scope>NUCLEOTIDE SEQUENCE [LARGE SCALE GENOMIC DNA]</scope>
    <source>
        <strain evidence="1 2">BO-59</strain>
    </source>
</reference>